<evidence type="ECO:0000313" key="1">
    <source>
        <dbReference type="EMBL" id="MBB3010624.1"/>
    </source>
</evidence>
<comment type="caution">
    <text evidence="1">The sequence shown here is derived from an EMBL/GenBank/DDBJ whole genome shotgun (WGS) entry which is preliminary data.</text>
</comment>
<keyword evidence="2" id="KW-1185">Reference proteome</keyword>
<reference evidence="1 2" key="1">
    <citation type="submission" date="2020-08" db="EMBL/GenBank/DDBJ databases">
        <title>Genomic Encyclopedia of Type Strains, Phase IV (KMG-V): Genome sequencing to study the core and pangenomes of soil and plant-associated prokaryotes.</title>
        <authorList>
            <person name="Whitman W."/>
        </authorList>
    </citation>
    <scope>NUCLEOTIDE SEQUENCE [LARGE SCALE GENOMIC DNA]</scope>
    <source>
        <strain evidence="1 2">SLV-2362</strain>
    </source>
</reference>
<protein>
    <submittedName>
        <fullName evidence="1">Uncharacterized protein</fullName>
    </submittedName>
</protein>
<dbReference type="Proteomes" id="UP000578036">
    <property type="component" value="Unassembled WGS sequence"/>
</dbReference>
<dbReference type="RefSeq" id="WP_183300666.1">
    <property type="nucleotide sequence ID" value="NZ_JACHWF010000009.1"/>
</dbReference>
<organism evidence="1 2">
    <name type="scientific">Cupriavidus alkaliphilus</name>
    <dbReference type="NCBI Taxonomy" id="942866"/>
    <lineage>
        <taxon>Bacteria</taxon>
        <taxon>Pseudomonadati</taxon>
        <taxon>Pseudomonadota</taxon>
        <taxon>Betaproteobacteria</taxon>
        <taxon>Burkholderiales</taxon>
        <taxon>Burkholderiaceae</taxon>
        <taxon>Cupriavidus</taxon>
    </lineage>
</organism>
<proteinExistence type="predicted"/>
<name>A0A7W4VFF0_9BURK</name>
<dbReference type="EMBL" id="JACHWF010000009">
    <property type="protein sequence ID" value="MBB3010624.1"/>
    <property type="molecule type" value="Genomic_DNA"/>
</dbReference>
<gene>
    <name evidence="1" type="ORF">FHX61_005305</name>
</gene>
<dbReference type="AlphaFoldDB" id="A0A7W4VFF0"/>
<accession>A0A7W4VFF0</accession>
<sequence>MIVNFFVHDSQGRILRHGICVDTDVPLQAADGEVAVEGPCNILTDYVKDGEVTPRPASPVALAGQTLTNVPVPAVVVIDGTRYDCTEDHVELDLPYQKTYAITVEAFPYLDANFTLTL</sequence>
<evidence type="ECO:0000313" key="2">
    <source>
        <dbReference type="Proteomes" id="UP000578036"/>
    </source>
</evidence>